<reference evidence="12" key="1">
    <citation type="submission" date="2019-06" db="EMBL/GenBank/DDBJ databases">
        <authorList>
            <person name="Zheng W."/>
        </authorList>
    </citation>
    <scope>NUCLEOTIDE SEQUENCE</scope>
    <source>
        <strain evidence="12">QDHG01</strain>
    </source>
</reference>
<accession>A0A8J8NSN6</accession>
<dbReference type="NCBIfam" id="TIGR00500">
    <property type="entry name" value="met_pdase_I"/>
    <property type="match status" value="1"/>
</dbReference>
<evidence type="ECO:0000313" key="12">
    <source>
        <dbReference type="EMBL" id="TNV80862.1"/>
    </source>
</evidence>
<dbReference type="Gene3D" id="3.90.230.10">
    <property type="entry name" value="Creatinase/methionine aminopeptidase superfamily"/>
    <property type="match status" value="1"/>
</dbReference>
<dbReference type="GO" id="GO:0008270">
    <property type="term" value="F:zinc ion binding"/>
    <property type="evidence" value="ECO:0007669"/>
    <property type="project" value="UniProtKB-KW"/>
</dbReference>
<dbReference type="PROSITE" id="PS00680">
    <property type="entry name" value="MAP_1"/>
    <property type="match status" value="1"/>
</dbReference>
<keyword evidence="13" id="KW-1185">Reference proteome</keyword>
<feature type="domain" description="C6H2-type" evidence="11">
    <location>
        <begin position="16"/>
        <end position="69"/>
    </location>
</feature>
<comment type="function">
    <text evidence="8 10">Cotranslationally removes the N-terminal methionine from nascent proteins. The N-terminal methionine is often cleaved when the second residue in the primary sequence is small and uncharged (Met-Ala-, Cys, Gly, Pro, Ser, Thr, or Val).</text>
</comment>
<comment type="catalytic activity">
    <reaction evidence="8 10">
        <text>Release of N-terminal amino acids, preferentially methionine, from peptides and arylamides.</text>
        <dbReference type="EC" id="3.4.11.18"/>
    </reaction>
</comment>
<feature type="binding site" evidence="8">
    <location>
        <position position="318"/>
    </location>
    <ligand>
        <name>Zn(2+)</name>
        <dbReference type="ChEBI" id="CHEBI:29105"/>
        <label>4</label>
        <note>catalytic</note>
    </ligand>
</feature>
<evidence type="ECO:0000256" key="6">
    <source>
        <dbReference type="ARBA" id="ARBA00022801"/>
    </source>
</evidence>
<evidence type="ECO:0000256" key="3">
    <source>
        <dbReference type="ARBA" id="ARBA00022670"/>
    </source>
</evidence>
<dbReference type="AlphaFoldDB" id="A0A8J8NSN6"/>
<feature type="binding site" evidence="8">
    <location>
        <position position="222"/>
    </location>
    <ligand>
        <name>Zn(2+)</name>
        <dbReference type="ChEBI" id="CHEBI:29105"/>
        <label>4</label>
        <note>catalytic</note>
    </ligand>
</feature>
<feature type="binding site" evidence="8">
    <location>
        <position position="211"/>
    </location>
    <ligand>
        <name>Zn(2+)</name>
        <dbReference type="ChEBI" id="CHEBI:29105"/>
        <label>3</label>
    </ligand>
</feature>
<evidence type="ECO:0000256" key="10">
    <source>
        <dbReference type="RuleBase" id="RU003653"/>
    </source>
</evidence>
<dbReference type="InterPro" id="IPR000994">
    <property type="entry name" value="Pept_M24"/>
</dbReference>
<dbReference type="PRINTS" id="PR00599">
    <property type="entry name" value="MAPEPTIDASE"/>
</dbReference>
<dbReference type="HAMAP" id="MF_01974">
    <property type="entry name" value="MetAP_1"/>
    <property type="match status" value="1"/>
</dbReference>
<dbReference type="EC" id="3.4.11.18" evidence="10"/>
<keyword evidence="6 8" id="KW-0378">Hydrolase</keyword>
<dbReference type="SUPFAM" id="SSF55920">
    <property type="entry name" value="Creatinase/aminopeptidase"/>
    <property type="match status" value="1"/>
</dbReference>
<evidence type="ECO:0000256" key="2">
    <source>
        <dbReference type="ARBA" id="ARBA00022490"/>
    </source>
</evidence>
<dbReference type="InterPro" id="IPR001714">
    <property type="entry name" value="Pept_M24_MAP"/>
</dbReference>
<dbReference type="GO" id="GO:0070006">
    <property type="term" value="F:metalloaminopeptidase activity"/>
    <property type="evidence" value="ECO:0007669"/>
    <property type="project" value="UniProtKB-UniRule"/>
</dbReference>
<feature type="binding site" evidence="8">
    <location>
        <position position="194"/>
    </location>
    <ligand>
        <name>a protein</name>
        <dbReference type="ChEBI" id="CHEBI:16541"/>
    </ligand>
    <ligandPart>
        <name>N-terminal L-methionine residue</name>
        <dbReference type="ChEBI" id="CHEBI:64731"/>
    </ligandPart>
</feature>
<comment type="cofactor">
    <cofactor evidence="8">
        <name>Zn(2+)</name>
        <dbReference type="ChEBI" id="CHEBI:29105"/>
    </cofactor>
    <cofactor evidence="8">
        <name>Co(2+)</name>
        <dbReference type="ChEBI" id="CHEBI:48828"/>
    </cofactor>
    <cofactor evidence="8">
        <name>Mn(2+)</name>
        <dbReference type="ChEBI" id="CHEBI:29035"/>
    </cofactor>
    <cofactor evidence="8">
        <name>Fe(2+)</name>
        <dbReference type="ChEBI" id="CHEBI:29033"/>
    </cofactor>
    <text evidence="8">Binds 2 divalent metal cations per subunit. Has a high-affinity and a low affinity metal-binding site. The true nature of the physiological cofactor is under debate. The enzyme is active with zinc, cobalt, manganese or divalent iron ions. Has high activity with zinc; zinc cofactor is transferred into the active site region by the ZNG1 zinc chaperone.</text>
</comment>
<keyword evidence="1 8" id="KW-0031">Aminopeptidase</keyword>
<comment type="subcellular location">
    <subcellularLocation>
        <location evidence="8">Cytoplasm</location>
    </subcellularLocation>
</comment>
<evidence type="ECO:0000259" key="11">
    <source>
        <dbReference type="PROSITE" id="PS52013"/>
    </source>
</evidence>
<feature type="binding site" evidence="8">
    <location>
        <position position="349"/>
    </location>
    <ligand>
        <name>Zn(2+)</name>
        <dbReference type="ChEBI" id="CHEBI:29105"/>
        <label>3</label>
    </ligand>
</feature>
<evidence type="ECO:0000256" key="4">
    <source>
        <dbReference type="ARBA" id="ARBA00022723"/>
    </source>
</evidence>
<name>A0A8J8NSN6_HALGN</name>
<dbReference type="InterPro" id="IPR031615">
    <property type="entry name" value="Zfn-C6H2"/>
</dbReference>
<dbReference type="PANTHER" id="PTHR43330">
    <property type="entry name" value="METHIONINE AMINOPEPTIDASE"/>
    <property type="match status" value="1"/>
</dbReference>
<dbReference type="GO" id="GO:0006508">
    <property type="term" value="P:proteolysis"/>
    <property type="evidence" value="ECO:0007669"/>
    <property type="project" value="UniProtKB-KW"/>
</dbReference>
<feature type="binding site" evidence="8">
    <location>
        <position position="292"/>
    </location>
    <ligand>
        <name>a protein</name>
        <dbReference type="ChEBI" id="CHEBI:16541"/>
    </ligand>
    <ligandPart>
        <name>N-terminal L-methionine residue</name>
        <dbReference type="ChEBI" id="CHEBI:64731"/>
    </ligandPart>
</feature>
<gene>
    <name evidence="12" type="ORF">FGO68_gene16744</name>
</gene>
<dbReference type="GO" id="GO:0005829">
    <property type="term" value="C:cytosol"/>
    <property type="evidence" value="ECO:0007669"/>
    <property type="project" value="TreeGrafter"/>
</dbReference>
<dbReference type="Pfam" id="PF15801">
    <property type="entry name" value="zf-C6H2"/>
    <property type="match status" value="1"/>
</dbReference>
<comment type="caution">
    <text evidence="12">The sequence shown here is derived from an EMBL/GenBank/DDBJ whole genome shotgun (WGS) entry which is preliminary data.</text>
</comment>
<comment type="subunit">
    <text evidence="8">Associates with the 60S ribosomal subunit of the 80S translational complex.</text>
</comment>
<keyword evidence="3 8" id="KW-0645">Protease</keyword>
<evidence type="ECO:0000256" key="5">
    <source>
        <dbReference type="ARBA" id="ARBA00022771"/>
    </source>
</evidence>
<dbReference type="PROSITE" id="PS52013">
    <property type="entry name" value="ZF_C6H2"/>
    <property type="match status" value="1"/>
</dbReference>
<dbReference type="Proteomes" id="UP000785679">
    <property type="component" value="Unassembled WGS sequence"/>
</dbReference>
<evidence type="ECO:0000256" key="1">
    <source>
        <dbReference type="ARBA" id="ARBA00022438"/>
    </source>
</evidence>
<dbReference type="OrthoDB" id="3209743at2759"/>
<evidence type="ECO:0000256" key="8">
    <source>
        <dbReference type="HAMAP-Rule" id="MF_03174"/>
    </source>
</evidence>
<organism evidence="12 13">
    <name type="scientific">Halteria grandinella</name>
    <dbReference type="NCBI Taxonomy" id="5974"/>
    <lineage>
        <taxon>Eukaryota</taxon>
        <taxon>Sar</taxon>
        <taxon>Alveolata</taxon>
        <taxon>Ciliophora</taxon>
        <taxon>Intramacronucleata</taxon>
        <taxon>Spirotrichea</taxon>
        <taxon>Stichotrichia</taxon>
        <taxon>Sporadotrichida</taxon>
        <taxon>Halteriidae</taxon>
        <taxon>Halteria</taxon>
    </lineage>
</organism>
<comment type="cofactor">
    <cofactor evidence="10">
        <name>Co(2+)</name>
        <dbReference type="ChEBI" id="CHEBI:48828"/>
    </cofactor>
    <cofactor evidence="10">
        <name>Zn(2+)</name>
        <dbReference type="ChEBI" id="CHEBI:29105"/>
    </cofactor>
    <cofactor evidence="10">
        <name>Mn(2+)</name>
        <dbReference type="ChEBI" id="CHEBI:29035"/>
    </cofactor>
    <cofactor evidence="10">
        <name>Fe(2+)</name>
        <dbReference type="ChEBI" id="CHEBI:29033"/>
    </cofactor>
    <text evidence="10">Binds 2 divalent metal cations per subunit. Has a high-affinity and a low affinity metal-binding site. The true nature of the physiological cofactor is under debate. The enzyme is active with cobalt, zinc, manganese or divalent iron ions.</text>
</comment>
<keyword evidence="7" id="KW-0862">Zinc</keyword>
<dbReference type="EMBL" id="RRYP01006923">
    <property type="protein sequence ID" value="TNV80862.1"/>
    <property type="molecule type" value="Genomic_DNA"/>
</dbReference>
<keyword evidence="2 8" id="KW-0963">Cytoplasm</keyword>
<feature type="binding site" evidence="8">
    <location>
        <position position="349"/>
    </location>
    <ligand>
        <name>Zn(2+)</name>
        <dbReference type="ChEBI" id="CHEBI:29105"/>
        <label>4</label>
        <note>catalytic</note>
    </ligand>
</feature>
<protein>
    <recommendedName>
        <fullName evidence="10">Methionine aminopeptidase</fullName>
        <ecNumber evidence="10">3.4.11.18</ecNumber>
    </recommendedName>
</protein>
<sequence length="378" mass="42694">MEGASTEEQKLPEFSGKLCDNPECRKPATLQCPTCIKLNLDPSFFCSQDCFKSFWNFHKLLHKKKEEVKEDGYKYSGPMRPFPQSVHGRRKIPEHIKKPDYATTGNPNQQKQQIADKFIPTFLPEEIELIRDCAKTAREALDLGHRAIAVGVTTEEIDRIVHEFIIDNNGYPSPLNYYGFPRSCCTSINEVICHGIPDTRPLQDGDIVNLDITVYKHGFHVDLNETYLVGNCHESSRALVEATYESLMKAIDYCKPGAMYREVGNIIAGHVEPKGYSVVRSYTGHGVGRIFHTAPQIPHYSKNKAVGFMKPGHVFTIEPMINQGVWKDQTWKDGWTSTTVDGQRSAQFEHTILITETGNEVLTARKDTSPALEFIKSV</sequence>
<dbReference type="Pfam" id="PF00557">
    <property type="entry name" value="Peptidase_M24"/>
    <property type="match status" value="1"/>
</dbReference>
<comment type="similarity">
    <text evidence="8 9">Belongs to the peptidase M24A family. Methionine aminopeptidase type 1 subfamily.</text>
</comment>
<evidence type="ECO:0000256" key="9">
    <source>
        <dbReference type="PROSITE-ProRule" id="PRU01357"/>
    </source>
</evidence>
<keyword evidence="4 8" id="KW-0479">Metal-binding</keyword>
<feature type="binding site" evidence="8">
    <location>
        <position position="222"/>
    </location>
    <ligand>
        <name>Zn(2+)</name>
        <dbReference type="ChEBI" id="CHEBI:29105"/>
        <label>3</label>
    </ligand>
</feature>
<dbReference type="PANTHER" id="PTHR43330:SF7">
    <property type="entry name" value="METHIONINE AMINOPEPTIDASE 1"/>
    <property type="match status" value="1"/>
</dbReference>
<dbReference type="CDD" id="cd01086">
    <property type="entry name" value="MetAP1"/>
    <property type="match status" value="1"/>
</dbReference>
<dbReference type="InterPro" id="IPR036005">
    <property type="entry name" value="Creatinase/aminopeptidase-like"/>
</dbReference>
<evidence type="ECO:0000256" key="7">
    <source>
        <dbReference type="ARBA" id="ARBA00022833"/>
    </source>
</evidence>
<keyword evidence="5 9" id="KW-0863">Zinc-finger</keyword>
<evidence type="ECO:0000313" key="13">
    <source>
        <dbReference type="Proteomes" id="UP000785679"/>
    </source>
</evidence>
<dbReference type="GO" id="GO:0004239">
    <property type="term" value="F:initiator methionyl aminopeptidase activity"/>
    <property type="evidence" value="ECO:0007669"/>
    <property type="project" value="UniProtKB-UniRule"/>
</dbReference>
<dbReference type="InterPro" id="IPR002467">
    <property type="entry name" value="Pept_M24A_MAP1"/>
</dbReference>
<feature type="binding site" evidence="8">
    <location>
        <position position="285"/>
    </location>
    <ligand>
        <name>Zn(2+)</name>
        <dbReference type="ChEBI" id="CHEBI:29105"/>
        <label>4</label>
        <note>catalytic</note>
    </ligand>
</feature>
<proteinExistence type="inferred from homology"/>